<evidence type="ECO:0000256" key="5">
    <source>
        <dbReference type="SAM" id="Coils"/>
    </source>
</evidence>
<feature type="coiled-coil region" evidence="5">
    <location>
        <begin position="889"/>
        <end position="923"/>
    </location>
</feature>
<feature type="coiled-coil region" evidence="5">
    <location>
        <begin position="1642"/>
        <end position="1669"/>
    </location>
</feature>
<feature type="coiled-coil region" evidence="5">
    <location>
        <begin position="99"/>
        <end position="133"/>
    </location>
</feature>
<comment type="caution">
    <text evidence="7">The sequence shown here is derived from an EMBL/GenBank/DDBJ whole genome shotgun (WGS) entry which is preliminary data.</text>
</comment>
<dbReference type="Proteomes" id="UP000232323">
    <property type="component" value="Unassembled WGS sequence"/>
</dbReference>
<feature type="region of interest" description="Disordered" evidence="6">
    <location>
        <begin position="1725"/>
        <end position="1750"/>
    </location>
</feature>
<feature type="region of interest" description="Disordered" evidence="6">
    <location>
        <begin position="792"/>
        <end position="841"/>
    </location>
</feature>
<feature type="coiled-coil region" evidence="5">
    <location>
        <begin position="1468"/>
        <end position="1502"/>
    </location>
</feature>
<organism evidence="7 8">
    <name type="scientific">Chlamydomonas eustigma</name>
    <dbReference type="NCBI Taxonomy" id="1157962"/>
    <lineage>
        <taxon>Eukaryota</taxon>
        <taxon>Viridiplantae</taxon>
        <taxon>Chlorophyta</taxon>
        <taxon>core chlorophytes</taxon>
        <taxon>Chlorophyceae</taxon>
        <taxon>CS clade</taxon>
        <taxon>Chlamydomonadales</taxon>
        <taxon>Chlamydomonadaceae</taxon>
        <taxon>Chlamydomonas</taxon>
    </lineage>
</organism>
<feature type="compositionally biased region" description="Polar residues" evidence="6">
    <location>
        <begin position="2580"/>
        <end position="2594"/>
    </location>
</feature>
<evidence type="ECO:0000256" key="6">
    <source>
        <dbReference type="SAM" id="MobiDB-lite"/>
    </source>
</evidence>
<evidence type="ECO:0000313" key="7">
    <source>
        <dbReference type="EMBL" id="GAX78287.1"/>
    </source>
</evidence>
<feature type="region of interest" description="Disordered" evidence="6">
    <location>
        <begin position="35"/>
        <end position="92"/>
    </location>
</feature>
<dbReference type="PANTHER" id="PTHR46349">
    <property type="entry name" value="CINGULIN-LIKE PROTEIN 1-RELATED"/>
    <property type="match status" value="1"/>
</dbReference>
<feature type="coiled-coil region" evidence="5">
    <location>
        <begin position="163"/>
        <end position="208"/>
    </location>
</feature>
<evidence type="ECO:0000313" key="8">
    <source>
        <dbReference type="Proteomes" id="UP000232323"/>
    </source>
</evidence>
<feature type="compositionally biased region" description="Polar residues" evidence="6">
    <location>
        <begin position="58"/>
        <end position="75"/>
    </location>
</feature>
<feature type="compositionally biased region" description="Gly residues" evidence="6">
    <location>
        <begin position="2197"/>
        <end position="2207"/>
    </location>
</feature>
<feature type="compositionally biased region" description="Low complexity" evidence="6">
    <location>
        <begin position="797"/>
        <end position="841"/>
    </location>
</feature>
<comment type="subcellular location">
    <subcellularLocation>
        <location evidence="1">Cytoplasm</location>
    </subcellularLocation>
</comment>
<sequence>MKKLFGTNITANLQTFGAQVQAQVSDFASAHGVHVPRTMSASPSSTGKKGEIDHPNSDESQVYSSNGSGSAQLDSQTERPPYNPQHVSSVGGSLTADEAHELRRQVVELKVKNNMLRQELEDTQSSAEEVSRLKAALQLLQKQQHPDATVQVPSSDSDDKKELELLREENKRLRMEMAEQAAQLTSKGSQLQDDIQQLQQQVVHAQQQLLLTTPGAEAAGPEGSISELQSQLHSSCKMAHHDQQVKELQASVQLALESKVQSTDRELAEAYEQLTLLRVNADDSKGTFQDVETQLRGQLVATFKEVESLKLKLADSEAAYLVATQELKLAAAAAATAQDAAVKLAAAATAQDAAVKLAAAATVQDAAVKLAAAATAQDAAVKLADGAERQPALGTSPDDDVMGTGTGRTMITATVCSECEGSRETLRVAQDKAKEAELKLTVLVKQVQELEARLTSEAAAAEAARKEVEKVEQKRAELAADLHVTTRKLNGATERIVLMTEEHLEAEAVLRKYDELEEELDNRQKRAEEAEQKLIEAEGLVAVLRTELHESTSQIAQTQEAYEALRERLEAFSLKKMEMEATIHSLQAELAESKKMEATIQSLQAELAENKKMEATIHSLQAELAESKEKEVIIRSSLTSAKGATCNAVDSGDNAAGVLVYDGNRTMTPTKNLSTTAANAAQEGSPEPSEALHRALEEARAEAASLRARIRALSPNNSFGGAPGPDYATAASGLREVLDGGGGGGAGATAVGHEPDVPVAMIRTGPQCTQTLIEVDNTMLIAEGTQTTESLLRVRQQQKQQSSQTDSSQVQHQQSSQTDSSQMQHQQSSQTDSSQVQQEQQQTGCQTELTLQCQQGAAPGQAAVLDTSTDTGLAMSLIGVGACVEASEREELSRLVDQLTANLEAAQNLLAIQAHQLEQLQQQQQQQTWGSQLNSAGGSYENVGAATCNFLPASSDPSLSATNALTSVEQQQLRTLEEESQVLKQQLSEMRSNTASISSGGNAEDMLLLQQQRQALEEERAALKQQIQVLTEKQQQQQPGLKVPDQLSEDAQVAQLWRQLSVQDRQHRQMKKEAEHHLQLVQSHLDQARELQSTTEAARVNLDHQLTELTRKYAALEKHRAELAGRLEVVTDQLKVSEDREKVVHDRLCHAEKGLEAARVSVASLEAQLSASQAVLPGREIQQRAMEQELRQQLEAAQRLATEAQSSLQKVERQLKEEMQARATLQERLEESSHKLEEEMQARAALQERLEESSHKLEEEMQARAALQERLEESSHKLEEEMQAKAALQERLEERSHKLEELLEQSAAFEEQLQAAQQQLLLAEEEGSRLVLEQQEAVRRRDSAEARCQDLEGCLIREGGQHQEALEERDMRIAYLEKSLGSVDSEVRLLQTSLESAGKNVAEKVAQIMELKAQLAEVEEASRQSVLVEVQGLEKEVAELREWREHPVASEASEENDKILEAQINVVREEGDRKLAESEESRQQLQERLDAAVGLLQATSQQLSCFQADAEERAASSQAAWNAAKEDILSLNMEREMLQEQLQEAAVKLHNAQEQMAVQVAEAAASMSGLRVRYEAQIQKLQFDLAQTSAAAAEAEVGVAAAQQELSSMALSHQATMQQLETQLRYGQGLMAEEKLDGCVEVDELRAALEEAERKLQDMQEALDKAICVRPAVMSSGMEVVADLESETLGSRKTTAVADPKDLMDLLDLGSVAACAVTTTNSIAGCPADESSPGDTQAAGAAAAAGRDPHTLRSPEEVARYPLAPSPASTPAHPGNSHPTTLIIQSAEAAERQTVSSAVAGSTVVSAGTSSETTPHGLLPAFEGVAVDDGGFKEQHGRSADDEVGDSSPVVPAAAPAHLVSSNEYPEESIISPQVEELKLQVEELRKELESKASEVTSLTSQLEEMGDTLSKINNRYQRQFERYEADQTANMEALRRQHKEAEEQMRHLHVEAEEKVRKELTADNGKLQKQVSALEASLGDVIRRGEGQALEASSLRDMVRQLKEESAERVDRLQKINKKLSSDKDDLTAQLTAVTHRLTASEASEKEKKDQIKQLQAKVTELQAATGELTALKKKLERVEGQLKATEGLKASLAVAEQERNHLRDKVPSLQQSAEEAAALKVKVKELEVQSRGLEETKRRLEAAEAERDRSVSEVARCNAMLTNLEARLQQVEDDNETLSTALEQERRRQALTGSSGAGGGGGTWGGAPLVDPPLGDLSLMPRERWPPAVRRLVEQAERAALLDAGAKSRHGGSSSSSSSRASDGESGDVIEVPVATVQEIAAGEEIARLEKQCVESELKVSSLQQQVLYLEAELEKLKESALQADTEARQALHAARSSWESRQRAEAEEAREMVEEAERRFQEASKRESTWKERCLRTEEELQTLRDRSRLLLEQSEAKVERLQAVVRQQQQHQQQPGQSKVDTLGALATAVSPLEANISGSVRAQAGPLGYGGGGILSQPSSSAAASLIRSASSSSSSSGDQQHVLLALKKQVEEFRAAYEESERTHRLRDQSDTALKEEVAKQKALAQLSDADMVYLRGVLVSAFESGAISKEGPMFMVLSRLLKLTPQELARISTGKQVSGTSSNQQGRLTKADSGLQRGGTGTAGSTTNPLASVLNFTRTSTSFKG</sequence>
<protein>
    <recommendedName>
        <fullName evidence="9">GRIP domain-containing protein</fullName>
    </recommendedName>
</protein>
<feature type="coiled-coil region" evidence="5">
    <location>
        <begin position="1394"/>
        <end position="1421"/>
    </location>
</feature>
<name>A0A250X5B7_9CHLO</name>
<proteinExistence type="predicted"/>
<feature type="region of interest" description="Disordered" evidence="6">
    <location>
        <begin position="2191"/>
        <end position="2212"/>
    </location>
</feature>
<feature type="coiled-coil region" evidence="5">
    <location>
        <begin position="1528"/>
        <end position="1562"/>
    </location>
</feature>
<dbReference type="GO" id="GO:0005923">
    <property type="term" value="C:bicellular tight junction"/>
    <property type="evidence" value="ECO:0007669"/>
    <property type="project" value="TreeGrafter"/>
</dbReference>
<gene>
    <name evidence="7" type="ORF">CEUSTIGMA_g5729.t1</name>
</gene>
<keyword evidence="4" id="KW-0505">Motor protein</keyword>
<keyword evidence="3" id="KW-0518">Myosin</keyword>
<evidence type="ECO:0000256" key="4">
    <source>
        <dbReference type="ARBA" id="ARBA00023175"/>
    </source>
</evidence>
<dbReference type="SUPFAM" id="SSF57997">
    <property type="entry name" value="Tropomyosin"/>
    <property type="match status" value="1"/>
</dbReference>
<feature type="coiled-coil region" evidence="5">
    <location>
        <begin position="966"/>
        <end position="1036"/>
    </location>
</feature>
<feature type="coiled-coil region" evidence="5">
    <location>
        <begin position="1875"/>
        <end position="2190"/>
    </location>
</feature>
<feature type="coiled-coil region" evidence="5">
    <location>
        <begin position="2288"/>
        <end position="2415"/>
    </location>
</feature>
<reference evidence="7 8" key="1">
    <citation type="submission" date="2017-08" db="EMBL/GenBank/DDBJ databases">
        <title>Acidophilic green algal genome provides insights into adaptation to an acidic environment.</title>
        <authorList>
            <person name="Hirooka S."/>
            <person name="Hirose Y."/>
            <person name="Kanesaki Y."/>
            <person name="Higuchi S."/>
            <person name="Fujiwara T."/>
            <person name="Onuma R."/>
            <person name="Era A."/>
            <person name="Ohbayashi R."/>
            <person name="Uzuka A."/>
            <person name="Nozaki H."/>
            <person name="Yoshikawa H."/>
            <person name="Miyagishima S.Y."/>
        </authorList>
    </citation>
    <scope>NUCLEOTIDE SEQUENCE [LARGE SCALE GENOMIC DNA]</scope>
    <source>
        <strain evidence="7 8">NIES-2499</strain>
    </source>
</reference>
<feature type="coiled-coil region" evidence="5">
    <location>
        <begin position="1071"/>
        <end position="1126"/>
    </location>
</feature>
<evidence type="ECO:0000256" key="1">
    <source>
        <dbReference type="ARBA" id="ARBA00004496"/>
    </source>
</evidence>
<dbReference type="OrthoDB" id="552531at2759"/>
<feature type="compositionally biased region" description="Basic and acidic residues" evidence="6">
    <location>
        <begin position="48"/>
        <end position="57"/>
    </location>
</feature>
<dbReference type="PANTHER" id="PTHR46349:SF6">
    <property type="entry name" value="MYOSIN-6-LIKE"/>
    <property type="match status" value="1"/>
</dbReference>
<feature type="region of interest" description="Disordered" evidence="6">
    <location>
        <begin position="1253"/>
        <end position="1275"/>
    </location>
</feature>
<feature type="region of interest" description="Disordered" evidence="6">
    <location>
        <begin position="2245"/>
        <end position="2271"/>
    </location>
</feature>
<keyword evidence="5" id="KW-0175">Coiled coil</keyword>
<feature type="region of interest" description="Disordered" evidence="6">
    <location>
        <begin position="2579"/>
        <end position="2618"/>
    </location>
</feature>
<evidence type="ECO:0000256" key="3">
    <source>
        <dbReference type="ARBA" id="ARBA00023123"/>
    </source>
</evidence>
<feature type="coiled-coil region" evidence="5">
    <location>
        <begin position="419"/>
        <end position="630"/>
    </location>
</feature>
<accession>A0A250X5B7</accession>
<feature type="region of interest" description="Disordered" evidence="6">
    <location>
        <begin position="142"/>
        <end position="162"/>
    </location>
</feature>
<dbReference type="EMBL" id="BEGY01000031">
    <property type="protein sequence ID" value="GAX78287.1"/>
    <property type="molecule type" value="Genomic_DNA"/>
</dbReference>
<evidence type="ECO:0008006" key="9">
    <source>
        <dbReference type="Google" id="ProtNLM"/>
    </source>
</evidence>
<evidence type="ECO:0000256" key="2">
    <source>
        <dbReference type="ARBA" id="ARBA00022490"/>
    </source>
</evidence>
<feature type="compositionally biased region" description="Low complexity" evidence="6">
    <location>
        <begin position="2253"/>
        <end position="2263"/>
    </location>
</feature>
<keyword evidence="8" id="KW-1185">Reference proteome</keyword>
<dbReference type="STRING" id="1157962.A0A250X5B7"/>
<dbReference type="Gene3D" id="1.20.1170.10">
    <property type="match status" value="1"/>
</dbReference>
<keyword evidence="2" id="KW-0963">Cytoplasm</keyword>